<organism evidence="2 3">
    <name type="scientific">Lacticaseibacillus paracasei subsp. paracasei Lpp41</name>
    <dbReference type="NCBI Taxonomy" id="1256208"/>
    <lineage>
        <taxon>Bacteria</taxon>
        <taxon>Bacillati</taxon>
        <taxon>Bacillota</taxon>
        <taxon>Bacilli</taxon>
        <taxon>Lactobacillales</taxon>
        <taxon>Lactobacillaceae</taxon>
        <taxon>Lacticaseibacillus</taxon>
    </lineage>
</organism>
<protein>
    <submittedName>
        <fullName evidence="2">Phage protein</fullName>
    </submittedName>
</protein>
<dbReference type="EMBL" id="ANKE01000629">
    <property type="protein sequence ID" value="EPC70863.1"/>
    <property type="molecule type" value="Genomic_DNA"/>
</dbReference>
<sequence length="472" mass="52591">MEYYFSDRKFNVMGVARTNGKGEWLVSADSEIKTTDDRPAIALTLTIPFKTEQEQAIDEMAAENNFVLYQDEEGNGHQMVIASVTHDALAHIHTVVCTDAGNDLMNEVVGAYTADKAYTIADYITRFTNDSGWEIGINEFPTDVRTLTWTDEDTSLSRIKSVAKDFDAVLSFGFVFVGTTAIKRVINIRHEKTSDSLISFEMNKDINNIVKTVDIYDMETSVKAYGATPDGSNDPINLIGYQWKDPNGQFVLDQYGFLHDTIAVQKYSRLLSNSNPNPTQSDWNRVKTFDSNSQAALLQAALADLKKYNHPNVNYEVDLANAPYVPLNQTVHIVDENQNLFLSAKVLSVERSRTGHYTKLTLGDYANEQPNLYSALKDMAVKIENIPKTVQYYPWVRYADDNQGTNMSAFPTGKKYMAVVYSNKSSVASDDPADYAGHWALIRGKDGADGVPGAKGADGRTSYFHTAWANDV</sequence>
<dbReference type="Pfam" id="PF06605">
    <property type="entry name" value="Prophage_tail"/>
    <property type="match status" value="1"/>
</dbReference>
<proteinExistence type="predicted"/>
<evidence type="ECO:0000259" key="1">
    <source>
        <dbReference type="Pfam" id="PF06605"/>
    </source>
</evidence>
<evidence type="ECO:0000313" key="3">
    <source>
        <dbReference type="Proteomes" id="UP000014244"/>
    </source>
</evidence>
<dbReference type="InterPro" id="IPR010572">
    <property type="entry name" value="Tail_dom"/>
</dbReference>
<dbReference type="Proteomes" id="UP000014244">
    <property type="component" value="Unassembled WGS sequence"/>
</dbReference>
<accession>A0A829H5R6</accession>
<name>A0A829H5R6_LACPA</name>
<evidence type="ECO:0000313" key="2">
    <source>
        <dbReference type="EMBL" id="EPC70863.1"/>
    </source>
</evidence>
<gene>
    <name evidence="2" type="ORF">Lpp41_13205</name>
</gene>
<reference evidence="2 3" key="1">
    <citation type="journal article" date="2013" name="PLoS ONE">
        <title>Lactobacillus paracasei comparative genomics: towards species pan-genome definition and exploitation of diversity.</title>
        <authorList>
            <person name="Smokvina T."/>
            <person name="Wels M."/>
            <person name="Polka J."/>
            <person name="Chervaux C."/>
            <person name="Brisse S."/>
            <person name="Boekhorst J."/>
            <person name="van Hylckama Vlieg J.E."/>
            <person name="Siezen R.J."/>
        </authorList>
    </citation>
    <scope>NUCLEOTIDE SEQUENCE [LARGE SCALE GENOMIC DNA]</scope>
    <source>
        <strain evidence="2 3">Lpp41</strain>
    </source>
</reference>
<comment type="caution">
    <text evidence="2">The sequence shown here is derived from an EMBL/GenBank/DDBJ whole genome shotgun (WGS) entry which is preliminary data.</text>
</comment>
<dbReference type="AlphaFoldDB" id="A0A829H5R6"/>
<feature type="domain" description="Tail spike" evidence="1">
    <location>
        <begin position="122"/>
        <end position="363"/>
    </location>
</feature>
<feature type="non-terminal residue" evidence="2">
    <location>
        <position position="472"/>
    </location>
</feature>